<dbReference type="GO" id="GO:0005786">
    <property type="term" value="C:signal recognition particle, endoplasmic reticulum targeting"/>
    <property type="evidence" value="ECO:0007669"/>
    <property type="project" value="UniProtKB-KW"/>
</dbReference>
<evidence type="ECO:0000313" key="6">
    <source>
        <dbReference type="EMBL" id="KAG8372796.1"/>
    </source>
</evidence>
<keyword evidence="7" id="KW-1185">Reference proteome</keyword>
<dbReference type="GO" id="GO:0006617">
    <property type="term" value="P:SRP-dependent cotranslational protein targeting to membrane, signal sequence recognition"/>
    <property type="evidence" value="ECO:0007669"/>
    <property type="project" value="TreeGrafter"/>
</dbReference>
<evidence type="ECO:0000256" key="4">
    <source>
        <dbReference type="ARBA" id="ARBA00023274"/>
    </source>
</evidence>
<dbReference type="SUPFAM" id="SSF69695">
    <property type="entry name" value="SRP19"/>
    <property type="match status" value="1"/>
</dbReference>
<comment type="subcellular location">
    <subcellularLocation>
        <location evidence="1">Cytoplasm</location>
    </subcellularLocation>
</comment>
<reference evidence="6" key="1">
    <citation type="submission" date="2019-10" db="EMBL/GenBank/DDBJ databases">
        <authorList>
            <person name="Zhang R."/>
            <person name="Pan Y."/>
            <person name="Wang J."/>
            <person name="Ma R."/>
            <person name="Yu S."/>
        </authorList>
    </citation>
    <scope>NUCLEOTIDE SEQUENCE</scope>
    <source>
        <strain evidence="6">LA-IB0</strain>
        <tissue evidence="6">Leaf</tissue>
    </source>
</reference>
<keyword evidence="3" id="KW-0733">Signal recognition particle</keyword>
<dbReference type="GO" id="GO:0008312">
    <property type="term" value="F:7S RNA binding"/>
    <property type="evidence" value="ECO:0007669"/>
    <property type="project" value="InterPro"/>
</dbReference>
<organism evidence="6 7">
    <name type="scientific">Buddleja alternifolia</name>
    <dbReference type="NCBI Taxonomy" id="168488"/>
    <lineage>
        <taxon>Eukaryota</taxon>
        <taxon>Viridiplantae</taxon>
        <taxon>Streptophyta</taxon>
        <taxon>Embryophyta</taxon>
        <taxon>Tracheophyta</taxon>
        <taxon>Spermatophyta</taxon>
        <taxon>Magnoliopsida</taxon>
        <taxon>eudicotyledons</taxon>
        <taxon>Gunneridae</taxon>
        <taxon>Pentapetalae</taxon>
        <taxon>asterids</taxon>
        <taxon>lamiids</taxon>
        <taxon>Lamiales</taxon>
        <taxon>Scrophulariaceae</taxon>
        <taxon>Buddlejeae</taxon>
        <taxon>Buddleja</taxon>
    </lineage>
</organism>
<feature type="region of interest" description="Disordered" evidence="5">
    <location>
        <begin position="183"/>
        <end position="213"/>
    </location>
</feature>
<dbReference type="InterPro" id="IPR036521">
    <property type="entry name" value="SRP19-like_sf"/>
</dbReference>
<evidence type="ECO:0000256" key="1">
    <source>
        <dbReference type="ARBA" id="ARBA00004496"/>
    </source>
</evidence>
<dbReference type="EMBL" id="WHWC01000012">
    <property type="protein sequence ID" value="KAG8372796.1"/>
    <property type="molecule type" value="Genomic_DNA"/>
</dbReference>
<dbReference type="InterPro" id="IPR002778">
    <property type="entry name" value="Signal_recog_particle_SRP19"/>
</dbReference>
<dbReference type="AlphaFoldDB" id="A0AAV6WXE7"/>
<protein>
    <submittedName>
        <fullName evidence="6">Uncharacterized protein</fullName>
    </submittedName>
</protein>
<name>A0AAV6WXE7_9LAMI</name>
<dbReference type="Gene3D" id="3.30.56.30">
    <property type="entry name" value="Signal recognition particle, SRP19-like subunit"/>
    <property type="match status" value="1"/>
</dbReference>
<accession>A0AAV6WXE7</accession>
<dbReference type="PANTHER" id="PTHR17453:SF0">
    <property type="entry name" value="SIGNAL RECOGNITION PARTICLE 19 KDA PROTEIN"/>
    <property type="match status" value="1"/>
</dbReference>
<dbReference type="Pfam" id="PF01922">
    <property type="entry name" value="SRP19"/>
    <property type="match status" value="1"/>
</dbReference>
<evidence type="ECO:0000256" key="3">
    <source>
        <dbReference type="ARBA" id="ARBA00023135"/>
    </source>
</evidence>
<keyword evidence="4" id="KW-0687">Ribonucleoprotein</keyword>
<evidence type="ECO:0000313" key="7">
    <source>
        <dbReference type="Proteomes" id="UP000826271"/>
    </source>
</evidence>
<feature type="compositionally biased region" description="Low complexity" evidence="5">
    <location>
        <begin position="195"/>
        <end position="205"/>
    </location>
</feature>
<comment type="caution">
    <text evidence="6">The sequence shown here is derived from an EMBL/GenBank/DDBJ whole genome shotgun (WGS) entry which is preliminary data.</text>
</comment>
<dbReference type="Proteomes" id="UP000826271">
    <property type="component" value="Unassembled WGS sequence"/>
</dbReference>
<dbReference type="PANTHER" id="PTHR17453">
    <property type="entry name" value="SIGNAL RECOGNITION PARTICLE 19 KD PROTEIN"/>
    <property type="match status" value="1"/>
</dbReference>
<evidence type="ECO:0000256" key="2">
    <source>
        <dbReference type="ARBA" id="ARBA00022490"/>
    </source>
</evidence>
<keyword evidence="2" id="KW-0963">Cytoplasm</keyword>
<gene>
    <name evidence="6" type="ORF">BUALT_Bualt12G0104200</name>
</gene>
<sequence>MGPRSLRVAAGRCTGPTPNKACRPRTPTFKHAIRACRVLPGGVEPLTFGTYRVLEGWGAWPAGLVRGGSSAATCSDPQRPGPHGWAPQAWRACPKRFMLRNLLNGKWTRFRFQSIAKIMDVDVQNIKKRVVLYPIYVNSKKTLAEGRRINASKACENLLPVLRFMNSPGPGKQLMVHVADLVPQHPGRTKKQEPASTSAASTSKSGKGGKKKR</sequence>
<proteinExistence type="predicted"/>
<evidence type="ECO:0000256" key="5">
    <source>
        <dbReference type="SAM" id="MobiDB-lite"/>
    </source>
</evidence>